<gene>
    <name evidence="1" type="ORF">NQ315_005733</name>
</gene>
<comment type="caution">
    <text evidence="1">The sequence shown here is derived from an EMBL/GenBank/DDBJ whole genome shotgun (WGS) entry which is preliminary data.</text>
</comment>
<keyword evidence="2" id="KW-1185">Reference proteome</keyword>
<evidence type="ECO:0000313" key="2">
    <source>
        <dbReference type="Proteomes" id="UP001159042"/>
    </source>
</evidence>
<protein>
    <submittedName>
        <fullName evidence="1">Uncharacterized protein</fullName>
    </submittedName>
</protein>
<dbReference type="EMBL" id="JANEYG010000085">
    <property type="protein sequence ID" value="KAJ8913935.1"/>
    <property type="molecule type" value="Genomic_DNA"/>
</dbReference>
<reference evidence="1 2" key="1">
    <citation type="journal article" date="2023" name="Insect Mol. Biol.">
        <title>Genome sequencing provides insights into the evolution of gene families encoding plant cell wall-degrading enzymes in longhorned beetles.</title>
        <authorList>
            <person name="Shin N.R."/>
            <person name="Okamura Y."/>
            <person name="Kirsch R."/>
            <person name="Pauchet Y."/>
        </authorList>
    </citation>
    <scope>NUCLEOTIDE SEQUENCE [LARGE SCALE GENOMIC DNA]</scope>
    <source>
        <strain evidence="1">EAD_L_NR</strain>
    </source>
</reference>
<name>A0AAV8VIH3_9CUCU</name>
<proteinExistence type="predicted"/>
<dbReference type="AlphaFoldDB" id="A0AAV8VIH3"/>
<dbReference type="Proteomes" id="UP001159042">
    <property type="component" value="Unassembled WGS sequence"/>
</dbReference>
<evidence type="ECO:0000313" key="1">
    <source>
        <dbReference type="EMBL" id="KAJ8913935.1"/>
    </source>
</evidence>
<organism evidence="1 2">
    <name type="scientific">Exocentrus adspersus</name>
    <dbReference type="NCBI Taxonomy" id="1586481"/>
    <lineage>
        <taxon>Eukaryota</taxon>
        <taxon>Metazoa</taxon>
        <taxon>Ecdysozoa</taxon>
        <taxon>Arthropoda</taxon>
        <taxon>Hexapoda</taxon>
        <taxon>Insecta</taxon>
        <taxon>Pterygota</taxon>
        <taxon>Neoptera</taxon>
        <taxon>Endopterygota</taxon>
        <taxon>Coleoptera</taxon>
        <taxon>Polyphaga</taxon>
        <taxon>Cucujiformia</taxon>
        <taxon>Chrysomeloidea</taxon>
        <taxon>Cerambycidae</taxon>
        <taxon>Lamiinae</taxon>
        <taxon>Acanthocinini</taxon>
        <taxon>Exocentrus</taxon>
    </lineage>
</organism>
<accession>A0AAV8VIH3</accession>
<sequence length="143" mass="16281">MIYCHTSPCRLRPQTPRYKQTWDPGVVLKYLATKYPNTQLTLLELSKKLTTLLLLVTGHRLQTIHLSKMQNIVFSPDGAEIFVPDIIKTSQPSNIQPCLQLPFYDKEEICVGVLSFCDLLADNMAIQEKSCNFCINNNFDMVG</sequence>